<keyword evidence="1" id="KW-0472">Membrane</keyword>
<sequence>MAPLLATLVLRDSHLNPLATSHEFKNQWINPGDVFSVLLILGGDVVARALAQLAGSGLTPVTFSFGWVAYSVSALVSAVGENRLMPQDPDCKCKVINARSGHTRDNSSWIIGRIVRDFDSWSDVATKKRTAELLDKRWAEMKAENPDAQKPTKVGLVVTIYKPSGKRPPGVARRDFVYWSGLFVMLVQLGIAAIPCGVFGDWGVLMITLCGNALAVTTGLLPQWQKEKWACRRSSSDTYVLSRGNGAQHAIVVLGNKQGLNLEDLASGQSNIDASTDILTRATLLILSTLWVLLLITAAGIQSNTWFLLAVGGIGIVQNVFVAGWNRRPENFGIPLDYVNVFGQKKVMDTLLDVEKSYPGLGQSMRDEFFPGKLHPEEVERWERVQTNDGVKRPPS</sequence>
<feature type="transmembrane region" description="Helical" evidence="1">
    <location>
        <begin position="202"/>
        <end position="224"/>
    </location>
</feature>
<reference evidence="3" key="1">
    <citation type="submission" date="2005-09" db="EMBL/GenBank/DDBJ databases">
        <title>Annotation of the Aspergillus terreus NIH2624 genome.</title>
        <authorList>
            <person name="Birren B.W."/>
            <person name="Lander E.S."/>
            <person name="Galagan J.E."/>
            <person name="Nusbaum C."/>
            <person name="Devon K."/>
            <person name="Henn M."/>
            <person name="Ma L.-J."/>
            <person name="Jaffe D.B."/>
            <person name="Butler J."/>
            <person name="Alvarez P."/>
            <person name="Gnerre S."/>
            <person name="Grabherr M."/>
            <person name="Kleber M."/>
            <person name="Mauceli E.W."/>
            <person name="Brockman W."/>
            <person name="Rounsley S."/>
            <person name="Young S.K."/>
            <person name="LaButti K."/>
            <person name="Pushparaj V."/>
            <person name="DeCaprio D."/>
            <person name="Crawford M."/>
            <person name="Koehrsen M."/>
            <person name="Engels R."/>
            <person name="Montgomery P."/>
            <person name="Pearson M."/>
            <person name="Howarth C."/>
            <person name="Larson L."/>
            <person name="Luoma S."/>
            <person name="White J."/>
            <person name="Alvarado L."/>
            <person name="Kodira C.D."/>
            <person name="Zeng Q."/>
            <person name="Oleary S."/>
            <person name="Yandava C."/>
            <person name="Denning D.W."/>
            <person name="Nierman W.C."/>
            <person name="Milne T."/>
            <person name="Madden K."/>
        </authorList>
    </citation>
    <scope>NUCLEOTIDE SEQUENCE [LARGE SCALE GENOMIC DNA]</scope>
    <source>
        <strain evidence="3">NIH 2624 / FGSC A1156</strain>
    </source>
</reference>
<dbReference type="GeneID" id="4322151"/>
<evidence type="ECO:0000313" key="3">
    <source>
        <dbReference type="Proteomes" id="UP000007963"/>
    </source>
</evidence>
<dbReference type="OMA" id="YEYWMPA"/>
<keyword evidence="1" id="KW-1133">Transmembrane helix</keyword>
<dbReference type="STRING" id="341663.Q0CHY7"/>
<organism evidence="2 3">
    <name type="scientific">Aspergillus terreus (strain NIH 2624 / FGSC A1156)</name>
    <dbReference type="NCBI Taxonomy" id="341663"/>
    <lineage>
        <taxon>Eukaryota</taxon>
        <taxon>Fungi</taxon>
        <taxon>Dikarya</taxon>
        <taxon>Ascomycota</taxon>
        <taxon>Pezizomycotina</taxon>
        <taxon>Eurotiomycetes</taxon>
        <taxon>Eurotiomycetidae</taxon>
        <taxon>Eurotiales</taxon>
        <taxon>Aspergillaceae</taxon>
        <taxon>Aspergillus</taxon>
        <taxon>Aspergillus subgen. Circumdati</taxon>
    </lineage>
</organism>
<gene>
    <name evidence="2" type="ORF">ATEG_06697</name>
</gene>
<evidence type="ECO:0000256" key="1">
    <source>
        <dbReference type="SAM" id="Phobius"/>
    </source>
</evidence>
<evidence type="ECO:0000313" key="2">
    <source>
        <dbReference type="EMBL" id="EAU33241.1"/>
    </source>
</evidence>
<dbReference type="Proteomes" id="UP000007963">
    <property type="component" value="Unassembled WGS sequence"/>
</dbReference>
<proteinExistence type="predicted"/>
<dbReference type="HOGENOM" id="CLU_034489_0_0_1"/>
<dbReference type="RefSeq" id="XP_001215875.1">
    <property type="nucleotide sequence ID" value="XM_001215875.1"/>
</dbReference>
<dbReference type="EMBL" id="CH476602">
    <property type="protein sequence ID" value="EAU33241.1"/>
    <property type="molecule type" value="Genomic_DNA"/>
</dbReference>
<dbReference type="AlphaFoldDB" id="Q0CHY7"/>
<keyword evidence="1" id="KW-0812">Transmembrane</keyword>
<dbReference type="VEuPathDB" id="FungiDB:ATEG_06697"/>
<protein>
    <submittedName>
        <fullName evidence="2">Uncharacterized protein</fullName>
    </submittedName>
</protein>
<feature type="transmembrane region" description="Helical" evidence="1">
    <location>
        <begin position="176"/>
        <end position="196"/>
    </location>
</feature>
<dbReference type="OrthoDB" id="1937642at2759"/>
<feature type="transmembrane region" description="Helical" evidence="1">
    <location>
        <begin position="278"/>
        <end position="300"/>
    </location>
</feature>
<dbReference type="eggNOG" id="ENOG502SH7B">
    <property type="taxonomic scope" value="Eukaryota"/>
</dbReference>
<accession>Q0CHY7</accession>
<name>Q0CHY7_ASPTN</name>
<feature type="transmembrane region" description="Helical" evidence="1">
    <location>
        <begin position="306"/>
        <end position="325"/>
    </location>
</feature>